<keyword evidence="6" id="KW-1003">Cell membrane</keyword>
<gene>
    <name evidence="8" type="ORF">ABIF29_008558</name>
</gene>
<comment type="caution">
    <text evidence="8">The sequence shown here is derived from an EMBL/GenBank/DDBJ whole genome shotgun (WGS) entry which is preliminary data.</text>
</comment>
<dbReference type="CDD" id="cd06662">
    <property type="entry name" value="SURF1"/>
    <property type="match status" value="1"/>
</dbReference>
<accession>A0ABV4FE48</accession>
<evidence type="ECO:0000313" key="9">
    <source>
        <dbReference type="Proteomes" id="UP001565471"/>
    </source>
</evidence>
<feature type="region of interest" description="Disordered" evidence="7">
    <location>
        <begin position="1"/>
        <end position="54"/>
    </location>
</feature>
<keyword evidence="3 6" id="KW-0812">Transmembrane</keyword>
<evidence type="ECO:0000256" key="3">
    <source>
        <dbReference type="ARBA" id="ARBA00022692"/>
    </source>
</evidence>
<evidence type="ECO:0000256" key="7">
    <source>
        <dbReference type="SAM" id="MobiDB-lite"/>
    </source>
</evidence>
<dbReference type="InterPro" id="IPR045214">
    <property type="entry name" value="Surf1/Surf4"/>
</dbReference>
<evidence type="ECO:0000256" key="5">
    <source>
        <dbReference type="ARBA" id="ARBA00023136"/>
    </source>
</evidence>
<comment type="subcellular location">
    <subcellularLocation>
        <location evidence="6">Cell membrane</location>
        <topology evidence="6">Multi-pass membrane protein</topology>
    </subcellularLocation>
    <subcellularLocation>
        <location evidence="1">Membrane</location>
    </subcellularLocation>
</comment>
<evidence type="ECO:0000313" key="8">
    <source>
        <dbReference type="EMBL" id="MEY9321759.1"/>
    </source>
</evidence>
<dbReference type="EMBL" id="JBGBZA010000002">
    <property type="protein sequence ID" value="MEY9321759.1"/>
    <property type="molecule type" value="Genomic_DNA"/>
</dbReference>
<feature type="transmembrane region" description="Helical" evidence="6">
    <location>
        <begin position="266"/>
        <end position="287"/>
    </location>
</feature>
<dbReference type="PANTHER" id="PTHR23427:SF2">
    <property type="entry name" value="SURFEIT LOCUS PROTEIN 1"/>
    <property type="match status" value="1"/>
</dbReference>
<dbReference type="PROSITE" id="PS50895">
    <property type="entry name" value="SURF1"/>
    <property type="match status" value="1"/>
</dbReference>
<sequence length="332" mass="35483">MRGAVGPSSPLPLAGEVDARSAAGGGCLHSERSDSRRHPHPNPPPQAGEGAQSRRGRNFTLRRYVLLTLGMLGVVLLGALGVWQVERRSWKLALIERVEQRMHAAPVAPPPPSSWPSVTGASDEYRRVTVRGTFLNADETLVQAVTAEGPGFWVLTPLQADDGTTVLVNRGFVSPDRRDPATRRDGEPQGAVSVTGLLRMSEPKGGFLRSNDASAGRWYSRDVAAIAAVHGLSHVAPFFIDADATPNPGGYPIGGLTIVRFPNNHLIYALTWFALALMLAGALLRVISGRSRAGASDPRWDSRRAAVRRLIGAARNLSRDTGPDARAHIGSA</sequence>
<evidence type="ECO:0000256" key="6">
    <source>
        <dbReference type="RuleBase" id="RU363076"/>
    </source>
</evidence>
<dbReference type="PANTHER" id="PTHR23427">
    <property type="entry name" value="SURFEIT LOCUS PROTEIN"/>
    <property type="match status" value="1"/>
</dbReference>
<organism evidence="8 9">
    <name type="scientific">Bradyrhizobium elkanii</name>
    <dbReference type="NCBI Taxonomy" id="29448"/>
    <lineage>
        <taxon>Bacteria</taxon>
        <taxon>Pseudomonadati</taxon>
        <taxon>Pseudomonadota</taxon>
        <taxon>Alphaproteobacteria</taxon>
        <taxon>Hyphomicrobiales</taxon>
        <taxon>Nitrobacteraceae</taxon>
        <taxon>Bradyrhizobium</taxon>
    </lineage>
</organism>
<evidence type="ECO:0000256" key="1">
    <source>
        <dbReference type="ARBA" id="ARBA00004370"/>
    </source>
</evidence>
<evidence type="ECO:0000256" key="4">
    <source>
        <dbReference type="ARBA" id="ARBA00022989"/>
    </source>
</evidence>
<dbReference type="Pfam" id="PF02104">
    <property type="entry name" value="SURF1"/>
    <property type="match status" value="1"/>
</dbReference>
<proteinExistence type="inferred from homology"/>
<reference evidence="8 9" key="1">
    <citation type="submission" date="2024-07" db="EMBL/GenBank/DDBJ databases">
        <title>Genomic Encyclopedia of Type Strains, Phase V (KMG-V): Genome sequencing to study the core and pangenomes of soil and plant-associated prokaryotes.</title>
        <authorList>
            <person name="Whitman W."/>
        </authorList>
    </citation>
    <scope>NUCLEOTIDE SEQUENCE [LARGE SCALE GENOMIC DNA]</scope>
    <source>
        <strain evidence="8 9">USDA 415</strain>
    </source>
</reference>
<dbReference type="InterPro" id="IPR002994">
    <property type="entry name" value="Surf1/Shy1"/>
</dbReference>
<evidence type="ECO:0000256" key="2">
    <source>
        <dbReference type="ARBA" id="ARBA00007165"/>
    </source>
</evidence>
<dbReference type="Proteomes" id="UP001565471">
    <property type="component" value="Unassembled WGS sequence"/>
</dbReference>
<protein>
    <recommendedName>
        <fullName evidence="6">SURF1-like protein</fullName>
    </recommendedName>
</protein>
<keyword evidence="5 6" id="KW-0472">Membrane</keyword>
<name>A0ABV4FE48_BRAEL</name>
<keyword evidence="4 6" id="KW-1133">Transmembrane helix</keyword>
<comment type="similarity">
    <text evidence="2 6">Belongs to the SURF1 family.</text>
</comment>
<feature type="transmembrane region" description="Helical" evidence="6">
    <location>
        <begin position="64"/>
        <end position="83"/>
    </location>
</feature>
<keyword evidence="9" id="KW-1185">Reference proteome</keyword>